<dbReference type="EMBL" id="GBYB01012464">
    <property type="protein sequence ID" value="JAG82231.1"/>
    <property type="molecule type" value="Transcribed_RNA"/>
</dbReference>
<feature type="domain" description="Nucleoside transporter/FeoB GTPase Gate" evidence="10">
    <location>
        <begin position="281"/>
        <end position="379"/>
    </location>
</feature>
<evidence type="ECO:0000256" key="6">
    <source>
        <dbReference type="ARBA" id="ARBA00023136"/>
    </source>
</evidence>
<dbReference type="GO" id="GO:0005415">
    <property type="term" value="F:nucleoside:sodium symporter activity"/>
    <property type="evidence" value="ECO:0007669"/>
    <property type="project" value="TreeGrafter"/>
</dbReference>
<dbReference type="GO" id="GO:0005886">
    <property type="term" value="C:plasma membrane"/>
    <property type="evidence" value="ECO:0007669"/>
    <property type="project" value="UniProtKB-SubCell"/>
</dbReference>
<keyword evidence="7" id="KW-0813">Transport</keyword>
<keyword evidence="6 7" id="KW-0472">Membrane</keyword>
<evidence type="ECO:0000256" key="7">
    <source>
        <dbReference type="RuleBase" id="RU362018"/>
    </source>
</evidence>
<feature type="transmembrane region" description="Helical" evidence="7">
    <location>
        <begin position="461"/>
        <end position="480"/>
    </location>
</feature>
<accession>A0A0C9R7V7</accession>
<dbReference type="InterPro" id="IPR002668">
    <property type="entry name" value="CNT_N_dom"/>
</dbReference>
<evidence type="ECO:0000256" key="2">
    <source>
        <dbReference type="ARBA" id="ARBA00009033"/>
    </source>
</evidence>
<dbReference type="PANTHER" id="PTHR10590:SF4">
    <property type="entry name" value="SOLUTE CARRIER FAMILY 28 MEMBER 3"/>
    <property type="match status" value="1"/>
</dbReference>
<sequence length="615" mass="67750">MTGVSVFDEVERKISKHSLRISLDLSPENNANPPSGMKKFVGSVDDMEYDKEPESSTSCFARGKTSMSSCFSENRRVVKFIKYSILHAIILVYAVFAGLYWKNNNKNCALEWCNGYGMLLILLGIVYLSLFYFYVIKRYLSDTIQAVFFPISCCIRSIREKSCLSRSLKTSFYVTLLIALVIFLIYDTIDSRDRLISGVGFAIILLFGFVFSKHPTKIDWRPVIWGVILQFVFGLITIRWAIGRQIFECIANKVAQFLDYAKDGATFVFSPGLVDNGVFAFSVLPVIFFFSFMIQILYYWGAMQWVIMKLGWALHWVMGTTVCESLNSAANTFLGMTESPLLIKPYISKLTTSEIHAIMCSGFATVSGTVLAAYISFGAQPSHLITASVMSAPAALCYSKLFYPETEKSQTTFRNIPLQKSEDTSVMDAATKGALAGIPLVLGIVANIVAFVSFIAFLNGILSWIGGLVGFPSLTFEYLLSKAFMPLSWIMGVPWDQCEDVGTLIGLKTVVNEFVAYQKLGEFKAQGRLTPRVEGIATFAICGFSNPGSIGIMMGSLGSIAPEKREQIASVAIRAFIAGSAVCFLTASIAGMLMNEDFYAPAVNATTMSAMTTSS</sequence>
<comment type="similarity">
    <text evidence="2 7">Belongs to the concentrative nucleoside transporter (CNT) (TC 2.A.41) family.</text>
</comment>
<evidence type="ECO:0000256" key="1">
    <source>
        <dbReference type="ARBA" id="ARBA00004651"/>
    </source>
</evidence>
<keyword evidence="4 7" id="KW-0812">Transmembrane</keyword>
<reference evidence="11" key="1">
    <citation type="submission" date="2015-01" db="EMBL/GenBank/DDBJ databases">
        <title>Transcriptome Assembly of Fopius arisanus.</title>
        <authorList>
            <person name="Geib S."/>
        </authorList>
    </citation>
    <scope>NUCLEOTIDE SEQUENCE</scope>
</reference>
<dbReference type="Pfam" id="PF01773">
    <property type="entry name" value="Nucleos_tra2_N"/>
    <property type="match status" value="1"/>
</dbReference>
<feature type="transmembrane region" description="Helical" evidence="7">
    <location>
        <begin position="434"/>
        <end position="455"/>
    </location>
</feature>
<name>A0A0C9R7V7_9HYME</name>
<dbReference type="InterPro" id="IPR011642">
    <property type="entry name" value="Gate_dom"/>
</dbReference>
<feature type="transmembrane region" description="Helical" evidence="7">
    <location>
        <begin position="223"/>
        <end position="242"/>
    </location>
</feature>
<feature type="transmembrane region" description="Helical" evidence="7">
    <location>
        <begin position="171"/>
        <end position="189"/>
    </location>
</feature>
<gene>
    <name evidence="11" type="primary">SLC28A3_1</name>
    <name evidence="11" type="ORF">g.45023</name>
</gene>
<dbReference type="InterPro" id="IPR011657">
    <property type="entry name" value="CNT_C_dom"/>
</dbReference>
<dbReference type="Pfam" id="PF07670">
    <property type="entry name" value="Gate"/>
    <property type="match status" value="1"/>
</dbReference>
<evidence type="ECO:0000256" key="3">
    <source>
        <dbReference type="ARBA" id="ARBA00022475"/>
    </source>
</evidence>
<dbReference type="PANTHER" id="PTHR10590">
    <property type="entry name" value="SODIUM/NUCLEOSIDE COTRANSPORTER"/>
    <property type="match status" value="1"/>
</dbReference>
<evidence type="ECO:0000259" key="9">
    <source>
        <dbReference type="Pfam" id="PF07662"/>
    </source>
</evidence>
<dbReference type="InterPro" id="IPR008276">
    <property type="entry name" value="C_nuclsd_transpt"/>
</dbReference>
<dbReference type="NCBIfam" id="TIGR00804">
    <property type="entry name" value="nupC"/>
    <property type="match status" value="1"/>
</dbReference>
<proteinExistence type="inferred from homology"/>
<dbReference type="AlphaFoldDB" id="A0A0C9R7V7"/>
<feature type="domain" description="Concentrative nucleoside transporter C-terminal" evidence="9">
    <location>
        <begin position="383"/>
        <end position="591"/>
    </location>
</feature>
<dbReference type="InterPro" id="IPR018270">
    <property type="entry name" value="C_nuclsd_transpt_met_bac"/>
</dbReference>
<keyword evidence="3" id="KW-1003">Cell membrane</keyword>
<evidence type="ECO:0000259" key="10">
    <source>
        <dbReference type="Pfam" id="PF07670"/>
    </source>
</evidence>
<protein>
    <recommendedName>
        <fullName evidence="7">Sodium/nucleoside cotransporter</fullName>
    </recommendedName>
</protein>
<feature type="domain" description="Concentrative nucleoside transporter N-terminal" evidence="8">
    <location>
        <begin position="199"/>
        <end position="270"/>
    </location>
</feature>
<dbReference type="Pfam" id="PF07662">
    <property type="entry name" value="Nucleos_tra2_C"/>
    <property type="match status" value="1"/>
</dbReference>
<feature type="transmembrane region" description="Helical" evidence="7">
    <location>
        <begin position="195"/>
        <end position="211"/>
    </location>
</feature>
<feature type="transmembrane region" description="Helical" evidence="7">
    <location>
        <begin position="80"/>
        <end position="101"/>
    </location>
</feature>
<evidence type="ECO:0000256" key="5">
    <source>
        <dbReference type="ARBA" id="ARBA00022989"/>
    </source>
</evidence>
<evidence type="ECO:0000313" key="11">
    <source>
        <dbReference type="EMBL" id="JAG82231.1"/>
    </source>
</evidence>
<feature type="transmembrane region" description="Helical" evidence="7">
    <location>
        <begin position="571"/>
        <end position="594"/>
    </location>
</feature>
<feature type="transmembrane region" description="Helical" evidence="7">
    <location>
        <begin position="278"/>
        <end position="300"/>
    </location>
</feature>
<feature type="transmembrane region" description="Helical" evidence="7">
    <location>
        <begin position="116"/>
        <end position="135"/>
    </location>
</feature>
<comment type="subcellular location">
    <subcellularLocation>
        <location evidence="1">Cell membrane</location>
        <topology evidence="1">Multi-pass membrane protein</topology>
    </subcellularLocation>
</comment>
<evidence type="ECO:0000259" key="8">
    <source>
        <dbReference type="Pfam" id="PF01773"/>
    </source>
</evidence>
<keyword evidence="5 7" id="KW-1133">Transmembrane helix</keyword>
<evidence type="ECO:0000256" key="4">
    <source>
        <dbReference type="ARBA" id="ARBA00022692"/>
    </source>
</evidence>
<organism evidence="11">
    <name type="scientific">Fopius arisanus</name>
    <dbReference type="NCBI Taxonomy" id="64838"/>
    <lineage>
        <taxon>Eukaryota</taxon>
        <taxon>Metazoa</taxon>
        <taxon>Ecdysozoa</taxon>
        <taxon>Arthropoda</taxon>
        <taxon>Hexapoda</taxon>
        <taxon>Insecta</taxon>
        <taxon>Pterygota</taxon>
        <taxon>Neoptera</taxon>
        <taxon>Endopterygota</taxon>
        <taxon>Hymenoptera</taxon>
        <taxon>Apocrita</taxon>
        <taxon>Ichneumonoidea</taxon>
        <taxon>Braconidae</taxon>
        <taxon>Opiinae</taxon>
        <taxon>Fopius</taxon>
    </lineage>
</organism>
<feature type="transmembrane region" description="Helical" evidence="7">
    <location>
        <begin position="355"/>
        <end position="377"/>
    </location>
</feature>